<organism evidence="2 3">
    <name type="scientific">Folsomia candida</name>
    <name type="common">Springtail</name>
    <dbReference type="NCBI Taxonomy" id="158441"/>
    <lineage>
        <taxon>Eukaryota</taxon>
        <taxon>Metazoa</taxon>
        <taxon>Ecdysozoa</taxon>
        <taxon>Arthropoda</taxon>
        <taxon>Hexapoda</taxon>
        <taxon>Collembola</taxon>
        <taxon>Entomobryomorpha</taxon>
        <taxon>Isotomoidea</taxon>
        <taxon>Isotomidae</taxon>
        <taxon>Proisotominae</taxon>
        <taxon>Folsomia</taxon>
    </lineage>
</organism>
<keyword evidence="1" id="KW-0472">Membrane</keyword>
<protein>
    <submittedName>
        <fullName evidence="2">Uncharacterized protein</fullName>
    </submittedName>
</protein>
<keyword evidence="1" id="KW-0812">Transmembrane</keyword>
<reference evidence="2 3" key="1">
    <citation type="submission" date="2015-12" db="EMBL/GenBank/DDBJ databases">
        <title>The genome of Folsomia candida.</title>
        <authorList>
            <person name="Faddeeva A."/>
            <person name="Derks M.F."/>
            <person name="Anvar Y."/>
            <person name="Smit S."/>
            <person name="Van Straalen N."/>
            <person name="Roelofs D."/>
        </authorList>
    </citation>
    <scope>NUCLEOTIDE SEQUENCE [LARGE SCALE GENOMIC DNA]</scope>
    <source>
        <strain evidence="2 3">VU population</strain>
        <tissue evidence="2">Whole body</tissue>
    </source>
</reference>
<sequence>MEYFLGQIIRICENNHSNVKYYSKLGQTWLHLEIPHHKNFRDFLQPDFVRKLNLNFFGAHVWTKFVWVRTPCETFSTAAKLGSQSQSSTFIATRCTADAEIILLFEKYLNFTAKFTIDHKTWVRQKLRISVETRVAELFDSATSKIIVPPNLLGFSGSRYNFIAYCRFRERFPVTIFAWLLPFRPSVWYCCIVAFLLCPLVGATSAQFYFCKIFIKISHLFGQSEQVGTIPELLFVFSCIILCVVYSTFIEGSIIAPYSASTFASLQDFVNASYQIIHIRGQSIFKLLYIEGQLEFARLGINLEHQIFMDFTQAQFQNTTREKFIADGNRAGHYSYYTDLTSRDMVVQKLENTVQNFRGDDRMRCFGLDYGGTVPTYFVFPIEFRYHGMRAYQRIVESGLLFDLWVKSESGWTIRKHIVKQKQKLGESNISHDMDIIGLKNLSHFLVFIFLILFSSFIAFTVEKGI</sequence>
<proteinExistence type="predicted"/>
<keyword evidence="1" id="KW-1133">Transmembrane helix</keyword>
<dbReference type="AlphaFoldDB" id="A0A226F2B1"/>
<evidence type="ECO:0000256" key="1">
    <source>
        <dbReference type="SAM" id="Phobius"/>
    </source>
</evidence>
<dbReference type="EMBL" id="LNIX01000001">
    <property type="protein sequence ID" value="OXA63554.1"/>
    <property type="molecule type" value="Genomic_DNA"/>
</dbReference>
<evidence type="ECO:0000313" key="2">
    <source>
        <dbReference type="EMBL" id="OXA63554.1"/>
    </source>
</evidence>
<feature type="transmembrane region" description="Helical" evidence="1">
    <location>
        <begin position="187"/>
        <end position="210"/>
    </location>
</feature>
<dbReference type="Proteomes" id="UP000198287">
    <property type="component" value="Unassembled WGS sequence"/>
</dbReference>
<keyword evidence="3" id="KW-1185">Reference proteome</keyword>
<gene>
    <name evidence="2" type="ORF">Fcan01_01451</name>
</gene>
<feature type="transmembrane region" description="Helical" evidence="1">
    <location>
        <begin position="230"/>
        <end position="249"/>
    </location>
</feature>
<name>A0A226F2B1_FOLCA</name>
<feature type="transmembrane region" description="Helical" evidence="1">
    <location>
        <begin position="442"/>
        <end position="462"/>
    </location>
</feature>
<comment type="caution">
    <text evidence="2">The sequence shown here is derived from an EMBL/GenBank/DDBJ whole genome shotgun (WGS) entry which is preliminary data.</text>
</comment>
<evidence type="ECO:0000313" key="3">
    <source>
        <dbReference type="Proteomes" id="UP000198287"/>
    </source>
</evidence>
<accession>A0A226F2B1</accession>